<evidence type="ECO:0000256" key="1">
    <source>
        <dbReference type="SAM" id="SignalP"/>
    </source>
</evidence>
<name>A0AA91BLY0_9RHOB</name>
<dbReference type="Gene3D" id="1.10.238.10">
    <property type="entry name" value="EF-hand"/>
    <property type="match status" value="1"/>
</dbReference>
<organism evidence="4 5">
    <name type="scientific">Ruegeria atlantica</name>
    <dbReference type="NCBI Taxonomy" id="81569"/>
    <lineage>
        <taxon>Bacteria</taxon>
        <taxon>Pseudomonadati</taxon>
        <taxon>Pseudomonadota</taxon>
        <taxon>Alphaproteobacteria</taxon>
        <taxon>Rhodobacterales</taxon>
        <taxon>Roseobacteraceae</taxon>
        <taxon>Ruegeria</taxon>
    </lineage>
</organism>
<dbReference type="Proteomes" id="UP000599383">
    <property type="component" value="Unassembled WGS sequence"/>
</dbReference>
<dbReference type="InterPro" id="IPR011992">
    <property type="entry name" value="EF-hand-dom_pair"/>
</dbReference>
<dbReference type="PROSITE" id="PS00018">
    <property type="entry name" value="EF_HAND_1"/>
    <property type="match status" value="2"/>
</dbReference>
<keyword evidence="1" id="KW-0732">Signal</keyword>
<sequence>MKPQYLIGISIAALTLPGVLSAQSSTDANGDGVLTIEEIQAVLPDVDADTFSAMDANGDGALDADEVAVAQEAGLLPPSNG</sequence>
<dbReference type="RefSeq" id="WP_117868858.1">
    <property type="nucleotide sequence ID" value="NZ_WQBF01000001.1"/>
</dbReference>
<evidence type="ECO:0000259" key="2">
    <source>
        <dbReference type="Pfam" id="PF13202"/>
    </source>
</evidence>
<reference evidence="4 6" key="1">
    <citation type="submission" date="2019-12" db="EMBL/GenBank/DDBJ databases">
        <title>Ruegeria JWLKs population differentiation of coral mucus and skeleton niches.</title>
        <authorList>
            <person name="Luo D."/>
        </authorList>
    </citation>
    <scope>NUCLEOTIDE SEQUENCE</scope>
    <source>
        <strain evidence="4">HKCCD6181</strain>
        <strain evidence="3 6">HKCCD6238</strain>
    </source>
</reference>
<gene>
    <name evidence="3" type="ORF">GS617_03995</name>
    <name evidence="4" type="ORF">GS634_02655</name>
</gene>
<feature type="domain" description="EF-hand" evidence="2">
    <location>
        <begin position="27"/>
        <end position="43"/>
    </location>
</feature>
<evidence type="ECO:0000313" key="5">
    <source>
        <dbReference type="Proteomes" id="UP000597886"/>
    </source>
</evidence>
<evidence type="ECO:0000313" key="6">
    <source>
        <dbReference type="Proteomes" id="UP000599383"/>
    </source>
</evidence>
<dbReference type="GO" id="GO:0005509">
    <property type="term" value="F:calcium ion binding"/>
    <property type="evidence" value="ECO:0007669"/>
    <property type="project" value="InterPro"/>
</dbReference>
<evidence type="ECO:0000313" key="4">
    <source>
        <dbReference type="EMBL" id="NOE17020.1"/>
    </source>
</evidence>
<dbReference type="InterPro" id="IPR018247">
    <property type="entry name" value="EF_Hand_1_Ca_BS"/>
</dbReference>
<dbReference type="InterPro" id="IPR002048">
    <property type="entry name" value="EF_hand_dom"/>
</dbReference>
<dbReference type="AlphaFoldDB" id="A0AA91BLY0"/>
<feature type="domain" description="EF-hand" evidence="2">
    <location>
        <begin position="49"/>
        <end position="66"/>
    </location>
</feature>
<feature type="chain" id="PRO_5041666089" description="EF-hand domain-containing protein" evidence="1">
    <location>
        <begin position="23"/>
        <end position="81"/>
    </location>
</feature>
<dbReference type="EMBL" id="WVRA01000001">
    <property type="protein sequence ID" value="NOE17020.1"/>
    <property type="molecule type" value="Genomic_DNA"/>
</dbReference>
<dbReference type="Proteomes" id="UP000597886">
    <property type="component" value="Unassembled WGS sequence"/>
</dbReference>
<comment type="caution">
    <text evidence="4">The sequence shown here is derived from an EMBL/GenBank/DDBJ whole genome shotgun (WGS) entry which is preliminary data.</text>
</comment>
<dbReference type="Pfam" id="PF13202">
    <property type="entry name" value="EF-hand_5"/>
    <property type="match status" value="2"/>
</dbReference>
<dbReference type="SUPFAM" id="SSF47473">
    <property type="entry name" value="EF-hand"/>
    <property type="match status" value="1"/>
</dbReference>
<feature type="signal peptide" evidence="1">
    <location>
        <begin position="1"/>
        <end position="22"/>
    </location>
</feature>
<evidence type="ECO:0000313" key="3">
    <source>
        <dbReference type="EMBL" id="NOD29423.1"/>
    </source>
</evidence>
<accession>A0AA91BLY0</accession>
<keyword evidence="6" id="KW-1185">Reference proteome</keyword>
<proteinExistence type="predicted"/>
<protein>
    <recommendedName>
        <fullName evidence="2">EF-hand domain-containing protein</fullName>
    </recommendedName>
</protein>
<dbReference type="EMBL" id="WVQY01000001">
    <property type="protein sequence ID" value="NOD29423.1"/>
    <property type="molecule type" value="Genomic_DNA"/>
</dbReference>